<keyword evidence="2" id="KW-1185">Reference proteome</keyword>
<accession>A0ABR7FMI4</accession>
<evidence type="ECO:0000313" key="1">
    <source>
        <dbReference type="EMBL" id="MBC5676414.1"/>
    </source>
</evidence>
<dbReference type="RefSeq" id="WP_143266056.1">
    <property type="nucleotide sequence ID" value="NZ_JACOOS010000002.1"/>
</dbReference>
<evidence type="ECO:0000313" key="2">
    <source>
        <dbReference type="Proteomes" id="UP000635828"/>
    </source>
</evidence>
<sequence>MEDWEIELMQTPNTIPSYMMGEYQRMKYRRKYRSSNKVVEPGYITGASNYSMIGAIEKGLNLTKFSRISKLLFY</sequence>
<dbReference type="Proteomes" id="UP000635828">
    <property type="component" value="Unassembled WGS sequence"/>
</dbReference>
<proteinExistence type="predicted"/>
<organism evidence="1 2">
    <name type="scientific">Anaerostipes hominis</name>
    <name type="common">ex Liu et al. 2021</name>
    <dbReference type="NCBI Taxonomy" id="2763018"/>
    <lineage>
        <taxon>Bacteria</taxon>
        <taxon>Bacillati</taxon>
        <taxon>Bacillota</taxon>
        <taxon>Clostridia</taxon>
        <taxon>Lachnospirales</taxon>
        <taxon>Lachnospiraceae</taxon>
        <taxon>Anaerostipes</taxon>
    </lineage>
</organism>
<reference evidence="1 2" key="1">
    <citation type="submission" date="2020-08" db="EMBL/GenBank/DDBJ databases">
        <title>Genome public.</title>
        <authorList>
            <person name="Liu C."/>
            <person name="Sun Q."/>
        </authorList>
    </citation>
    <scope>NUCLEOTIDE SEQUENCE [LARGE SCALE GENOMIC DNA]</scope>
    <source>
        <strain evidence="1 2">NSJ-7</strain>
    </source>
</reference>
<gene>
    <name evidence="1" type="ORF">H8S22_01940</name>
</gene>
<protein>
    <submittedName>
        <fullName evidence="1">Uncharacterized protein</fullName>
    </submittedName>
</protein>
<dbReference type="EMBL" id="JACOOS010000002">
    <property type="protein sequence ID" value="MBC5676414.1"/>
    <property type="molecule type" value="Genomic_DNA"/>
</dbReference>
<name>A0ABR7FMI4_9FIRM</name>
<comment type="caution">
    <text evidence="1">The sequence shown here is derived from an EMBL/GenBank/DDBJ whole genome shotgun (WGS) entry which is preliminary data.</text>
</comment>